<evidence type="ECO:0000313" key="3">
    <source>
        <dbReference type="EMBL" id="PTM76449.1"/>
    </source>
</evidence>
<evidence type="ECO:0000313" key="4">
    <source>
        <dbReference type="Proteomes" id="UP000240800"/>
    </source>
</evidence>
<feature type="signal peptide" evidence="1">
    <location>
        <begin position="1"/>
        <end position="20"/>
    </location>
</feature>
<accession>A0ABX5J3B9</accession>
<dbReference type="Proteomes" id="UP000240800">
    <property type="component" value="Unassembled WGS sequence"/>
</dbReference>
<protein>
    <submittedName>
        <fullName evidence="3">Membrane protein</fullName>
    </submittedName>
</protein>
<dbReference type="RefSeq" id="WP_069333141.1">
    <property type="nucleotide sequence ID" value="NZ_JBNGEX010000008.1"/>
</dbReference>
<dbReference type="Pfam" id="PF13628">
    <property type="entry name" value="DUF4142"/>
    <property type="match status" value="1"/>
</dbReference>
<organism evidence="3 4">
    <name type="scientific">Cereibacter johrii</name>
    <dbReference type="NCBI Taxonomy" id="445629"/>
    <lineage>
        <taxon>Bacteria</taxon>
        <taxon>Pseudomonadati</taxon>
        <taxon>Pseudomonadota</taxon>
        <taxon>Alphaproteobacteria</taxon>
        <taxon>Rhodobacterales</taxon>
        <taxon>Paracoccaceae</taxon>
        <taxon>Cereibacter</taxon>
    </lineage>
</organism>
<gene>
    <name evidence="3" type="ORF">C8J29_10847</name>
</gene>
<sequence>MIRTLTTATAAAFLATAAFAQEAAVTDPAAFAEKAAVSNMFEIQSSQLALEKGVEGEVADFAQRMVDDHTAAGDRMKAAAQSAGVEVPTAMDEEHQSKLDSLQSAEGADFTTAYVDAQVQGHEKAVELFDSFAKAGEEGPLKSFATETLPVLKEHEQEIKSIASQ</sequence>
<keyword evidence="1" id="KW-0732">Signal</keyword>
<feature type="domain" description="DUF4142" evidence="2">
    <location>
        <begin position="29"/>
        <end position="161"/>
    </location>
</feature>
<dbReference type="InterPro" id="IPR025419">
    <property type="entry name" value="DUF4142"/>
</dbReference>
<dbReference type="PANTHER" id="PTHR38593:SF1">
    <property type="entry name" value="BLR2558 PROTEIN"/>
    <property type="match status" value="1"/>
</dbReference>
<evidence type="ECO:0000256" key="1">
    <source>
        <dbReference type="SAM" id="SignalP"/>
    </source>
</evidence>
<dbReference type="InterPro" id="IPR012347">
    <property type="entry name" value="Ferritin-like"/>
</dbReference>
<comment type="caution">
    <text evidence="3">The sequence shown here is derived from an EMBL/GenBank/DDBJ whole genome shotgun (WGS) entry which is preliminary data.</text>
</comment>
<dbReference type="Gene3D" id="1.20.1260.10">
    <property type="match status" value="1"/>
</dbReference>
<feature type="chain" id="PRO_5047426852" evidence="1">
    <location>
        <begin position="21"/>
        <end position="165"/>
    </location>
</feature>
<name>A0ABX5J3B9_9RHOB</name>
<evidence type="ECO:0000259" key="2">
    <source>
        <dbReference type="Pfam" id="PF13628"/>
    </source>
</evidence>
<dbReference type="PANTHER" id="PTHR38593">
    <property type="entry name" value="BLR2558 PROTEIN"/>
    <property type="match status" value="1"/>
</dbReference>
<proteinExistence type="predicted"/>
<keyword evidence="4" id="KW-1185">Reference proteome</keyword>
<dbReference type="EMBL" id="PZZW01000008">
    <property type="protein sequence ID" value="PTM76449.1"/>
    <property type="molecule type" value="Genomic_DNA"/>
</dbReference>
<reference evidence="3 4" key="1">
    <citation type="submission" date="2018-04" db="EMBL/GenBank/DDBJ databases">
        <title>Genomic Encyclopedia of Type Strains, Phase III (KMG-III): the genomes of soil and plant-associated and newly described type strains.</title>
        <authorList>
            <person name="Whitman W."/>
        </authorList>
    </citation>
    <scope>NUCLEOTIDE SEQUENCE [LARGE SCALE GENOMIC DNA]</scope>
    <source>
        <strain evidence="3 4">JA192</strain>
    </source>
</reference>